<feature type="domain" description="KANL3/Tex30 alpha/beta hydrolase-like" evidence="1">
    <location>
        <begin position="41"/>
        <end position="216"/>
    </location>
</feature>
<dbReference type="Gene3D" id="3.40.50.1820">
    <property type="entry name" value="alpha/beta hydrolase"/>
    <property type="match status" value="1"/>
</dbReference>
<comment type="caution">
    <text evidence="2">The sequence shown here is derived from an EMBL/GenBank/DDBJ whole genome shotgun (WGS) entry which is preliminary data.</text>
</comment>
<dbReference type="EMBL" id="JAMFMB010000009">
    <property type="protein sequence ID" value="MCL6283647.1"/>
    <property type="molecule type" value="Genomic_DNA"/>
</dbReference>
<dbReference type="InterPro" id="IPR046879">
    <property type="entry name" value="KANL3/Tex30_Abhydrolase"/>
</dbReference>
<dbReference type="RefSeq" id="WP_249709028.1">
    <property type="nucleotide sequence ID" value="NZ_JAMFMB010000009.1"/>
</dbReference>
<dbReference type="Proteomes" id="UP001203880">
    <property type="component" value="Unassembled WGS sequence"/>
</dbReference>
<protein>
    <recommendedName>
        <fullName evidence="1">KANL3/Tex30 alpha/beta hydrolase-like domain-containing protein</fullName>
    </recommendedName>
</protein>
<organism evidence="2 3">
    <name type="scientific">Ruegeria spongiae</name>
    <dbReference type="NCBI Taxonomy" id="2942209"/>
    <lineage>
        <taxon>Bacteria</taxon>
        <taxon>Pseudomonadati</taxon>
        <taxon>Pseudomonadota</taxon>
        <taxon>Alphaproteobacteria</taxon>
        <taxon>Rhodobacterales</taxon>
        <taxon>Roseobacteraceae</taxon>
        <taxon>Ruegeria</taxon>
    </lineage>
</organism>
<gene>
    <name evidence="2" type="ORF">M3P21_08900</name>
</gene>
<dbReference type="SUPFAM" id="SSF53474">
    <property type="entry name" value="alpha/beta-Hydrolases"/>
    <property type="match status" value="1"/>
</dbReference>
<keyword evidence="3" id="KW-1185">Reference proteome</keyword>
<evidence type="ECO:0000313" key="2">
    <source>
        <dbReference type="EMBL" id="MCL6283647.1"/>
    </source>
</evidence>
<sequence length="220" mass="23834">MAEQMQIPLSYGRARSVHADLSRGQGRELVLIYPGLRYTCDRPLLQCVAEVFARQGCDVLRLQFRYADDHRFLDAEDEAQFAEIFSDGQDILAHALTLGAYRRVWLIGKSLGTLSMAGALAAQAQAVPDVRGVWLTPGLLKTPLAETLSKQSLPSIMVLGTEDPCNLPELLDPYAARPDVALHLIEGVDHGFQHADGAQAEAAAIAEVADLVASWVASQG</sequence>
<name>A0ABT0Q219_9RHOB</name>
<evidence type="ECO:0000259" key="1">
    <source>
        <dbReference type="Pfam" id="PF20408"/>
    </source>
</evidence>
<dbReference type="InterPro" id="IPR029058">
    <property type="entry name" value="AB_hydrolase_fold"/>
</dbReference>
<dbReference type="Pfam" id="PF20408">
    <property type="entry name" value="Abhydrolase_11"/>
    <property type="match status" value="1"/>
</dbReference>
<evidence type="ECO:0000313" key="3">
    <source>
        <dbReference type="Proteomes" id="UP001203880"/>
    </source>
</evidence>
<accession>A0ABT0Q219</accession>
<reference evidence="2" key="1">
    <citation type="submission" date="2022-05" db="EMBL/GenBank/DDBJ databases">
        <authorList>
            <person name="Park J.-S."/>
        </authorList>
    </citation>
    <scope>NUCLEOTIDE SEQUENCE</scope>
    <source>
        <strain evidence="2">2012CJ41-6</strain>
    </source>
</reference>
<proteinExistence type="predicted"/>